<organism evidence="1 2">
    <name type="scientific">Porphyromonas crevioricanis JCM 15906</name>
    <dbReference type="NCBI Taxonomy" id="1305617"/>
    <lineage>
        <taxon>Bacteria</taxon>
        <taxon>Pseudomonadati</taxon>
        <taxon>Bacteroidota</taxon>
        <taxon>Bacteroidia</taxon>
        <taxon>Bacteroidales</taxon>
        <taxon>Porphyromonadaceae</taxon>
        <taxon>Porphyromonas</taxon>
    </lineage>
</organism>
<evidence type="ECO:0000313" key="1">
    <source>
        <dbReference type="EMBL" id="GAD05872.1"/>
    </source>
</evidence>
<evidence type="ECO:0000313" key="2">
    <source>
        <dbReference type="Proteomes" id="UP000018031"/>
    </source>
</evidence>
<reference evidence="2" key="1">
    <citation type="journal article" date="2013" name="Genome">
        <title>Draft Genome Sequences of Porphyromonas crevioricanis JCM 15906T and Porphyromonas cansulci JCM 13913T Isolated from a Canine Oral Cavity.</title>
        <authorList>
            <person name="Sakamoto M."/>
            <person name="Tanaka N."/>
            <person name="Shiwa Y."/>
            <person name="Yoshikawa H."/>
            <person name="Ohkuma M."/>
        </authorList>
    </citation>
    <scope>NUCLEOTIDE SEQUENCE [LARGE SCALE GENOMIC DNA]</scope>
    <source>
        <strain evidence="2">JCM 15906</strain>
    </source>
</reference>
<dbReference type="EMBL" id="BAOU01000044">
    <property type="protein sequence ID" value="GAD05872.1"/>
    <property type="molecule type" value="Genomic_DNA"/>
</dbReference>
<comment type="caution">
    <text evidence="1">The sequence shown here is derived from an EMBL/GenBank/DDBJ whole genome shotgun (WGS) entry which is preliminary data.</text>
</comment>
<name>T1CPU8_9PORP</name>
<gene>
    <name evidence="1" type="ORF">PORCRE_1581</name>
</gene>
<reference evidence="1 2" key="2">
    <citation type="journal article" date="2013" name="Genome Announc.">
        <title>Draft Genome Sequences of Porphyromonas crevioricanis JCM 15906T and Porphyromonas cansulci JCM 13913T Isolated from a Canine Oral Cavity.</title>
        <authorList>
            <person name="Sakamoto M."/>
            <person name="Tanaka N."/>
            <person name="Shiwa Y."/>
            <person name="Yoshikawa H."/>
            <person name="Ohkuma M."/>
        </authorList>
    </citation>
    <scope>NUCLEOTIDE SEQUENCE [LARGE SCALE GENOMIC DNA]</scope>
    <source>
        <strain evidence="1 2">JCM 15906</strain>
    </source>
</reference>
<proteinExistence type="predicted"/>
<protein>
    <submittedName>
        <fullName evidence="1">Uncharacterized protein</fullName>
    </submittedName>
</protein>
<dbReference type="Proteomes" id="UP000018031">
    <property type="component" value="Unassembled WGS sequence"/>
</dbReference>
<dbReference type="AlphaFoldDB" id="T1CPU8"/>
<sequence>MKYAIQKVKNLLFCFAQFIDKGEYRYISSLKVKRRSGLVKN</sequence>
<accession>T1CPU8</accession>